<dbReference type="SUPFAM" id="SSF53335">
    <property type="entry name" value="S-adenosyl-L-methionine-dependent methyltransferases"/>
    <property type="match status" value="1"/>
</dbReference>
<proteinExistence type="predicted"/>
<dbReference type="Gene3D" id="3.40.50.150">
    <property type="entry name" value="Vaccinia Virus protein VP39"/>
    <property type="match status" value="1"/>
</dbReference>
<name>A0AAQ3MYL6_VIGMU</name>
<sequence>MIWPHSVIVQPKHTHTYMERAFWEIRVVQASNVEPSLFPVSALLSALEITALNFWLFFVSHQIQLRFLYVADRQLFRLFSCDSASSFSTGGFSPLFSSGTEKAFVSLYPYMRLLLISAAMRAPALLAQCLPGLVPHDRGSLSISSVPEKDIQLPSPAVEILPSKAVHTDKDSGENMDHFKIGAKKKGLVSVADIVGFSGSEAISLKPDGYLKSWTSSIDLVSVLKHEIRDGQLTFRGKRVLELSCNYGLPGIFACLKAVVLCHLIARITLSSWLDCQKFHFFFSVILVTDNQGASVVHFQDQSAETVRCTTIPNVLANLKQARDRQSRQPESPLTPSRQTLAPSVNFYAGDWEELPTVLSIVKSDGYEVMPGMSLSFSEEDFMEGCSSQDGSIIGHESYSRRSRKLSGSRAWERGSEADQGEGGYDVILMTEIPYSVTSLKKLYALIKKCLRPPYGVVYIAPTKRHYVGFSNGVRQLRSLVDEEGVFGAHLVKDLADRDIWKFFHK</sequence>
<gene>
    <name evidence="1" type="ORF">V8G54_025359</name>
</gene>
<reference evidence="1 2" key="1">
    <citation type="journal article" date="2023" name="Life. Sci Alliance">
        <title>Evolutionary insights into 3D genome organization and epigenetic landscape of Vigna mungo.</title>
        <authorList>
            <person name="Junaid A."/>
            <person name="Singh B."/>
            <person name="Bhatia S."/>
        </authorList>
    </citation>
    <scope>NUCLEOTIDE SEQUENCE [LARGE SCALE GENOMIC DNA]</scope>
    <source>
        <strain evidence="1">Urdbean</strain>
    </source>
</reference>
<evidence type="ECO:0000313" key="1">
    <source>
        <dbReference type="EMBL" id="WVY99289.1"/>
    </source>
</evidence>
<protein>
    <submittedName>
        <fullName evidence="1">Uncharacterized protein</fullName>
    </submittedName>
</protein>
<accession>A0AAQ3MYL6</accession>
<organism evidence="1 2">
    <name type="scientific">Vigna mungo</name>
    <name type="common">Black gram</name>
    <name type="synonym">Phaseolus mungo</name>
    <dbReference type="NCBI Taxonomy" id="3915"/>
    <lineage>
        <taxon>Eukaryota</taxon>
        <taxon>Viridiplantae</taxon>
        <taxon>Streptophyta</taxon>
        <taxon>Embryophyta</taxon>
        <taxon>Tracheophyta</taxon>
        <taxon>Spermatophyta</taxon>
        <taxon>Magnoliopsida</taxon>
        <taxon>eudicotyledons</taxon>
        <taxon>Gunneridae</taxon>
        <taxon>Pentapetalae</taxon>
        <taxon>rosids</taxon>
        <taxon>fabids</taxon>
        <taxon>Fabales</taxon>
        <taxon>Fabaceae</taxon>
        <taxon>Papilionoideae</taxon>
        <taxon>50 kb inversion clade</taxon>
        <taxon>NPAAA clade</taxon>
        <taxon>indigoferoid/millettioid clade</taxon>
        <taxon>Phaseoleae</taxon>
        <taxon>Vigna</taxon>
    </lineage>
</organism>
<evidence type="ECO:0000313" key="2">
    <source>
        <dbReference type="Proteomes" id="UP001374535"/>
    </source>
</evidence>
<keyword evidence="2" id="KW-1185">Reference proteome</keyword>
<dbReference type="InterPro" id="IPR029063">
    <property type="entry name" value="SAM-dependent_MTases_sf"/>
</dbReference>
<dbReference type="PANTHER" id="PTHR14614:SF43">
    <property type="entry name" value="OS04G0492400 PROTEIN"/>
    <property type="match status" value="1"/>
</dbReference>
<dbReference type="EMBL" id="CP144693">
    <property type="protein sequence ID" value="WVY99289.1"/>
    <property type="molecule type" value="Genomic_DNA"/>
</dbReference>
<dbReference type="Proteomes" id="UP001374535">
    <property type="component" value="Chromosome 8"/>
</dbReference>
<dbReference type="AlphaFoldDB" id="A0AAQ3MYL6"/>
<dbReference type="InterPro" id="IPR019410">
    <property type="entry name" value="Methyltransf_16"/>
</dbReference>
<dbReference type="PANTHER" id="PTHR14614">
    <property type="entry name" value="HEPATOCELLULAR CARCINOMA-ASSOCIATED ANTIGEN"/>
    <property type="match status" value="1"/>
</dbReference>